<reference evidence="2 3" key="1">
    <citation type="submission" date="2019-03" db="EMBL/GenBank/DDBJ databases">
        <title>Seongchinamella monodicae gen. nov., sp. nov., a novel member of the Gammaproteobacteria isolated from a tidal mudflat of beach.</title>
        <authorList>
            <person name="Yang H.G."/>
            <person name="Kang J.W."/>
            <person name="Lee S.D."/>
        </authorList>
    </citation>
    <scope>NUCLEOTIDE SEQUENCE [LARGE SCALE GENOMIC DNA]</scope>
    <source>
        <strain evidence="2 3">GH4-78</strain>
    </source>
</reference>
<evidence type="ECO:0000313" key="2">
    <source>
        <dbReference type="EMBL" id="TDG14945.1"/>
    </source>
</evidence>
<gene>
    <name evidence="2" type="ORF">E2F43_01490</name>
</gene>
<protein>
    <submittedName>
        <fullName evidence="2">Uncharacterized protein</fullName>
    </submittedName>
</protein>
<organism evidence="2 3">
    <name type="scientific">Seongchinamella unica</name>
    <dbReference type="NCBI Taxonomy" id="2547392"/>
    <lineage>
        <taxon>Bacteria</taxon>
        <taxon>Pseudomonadati</taxon>
        <taxon>Pseudomonadota</taxon>
        <taxon>Gammaproteobacteria</taxon>
        <taxon>Cellvibrionales</taxon>
        <taxon>Halieaceae</taxon>
        <taxon>Seongchinamella</taxon>
    </lineage>
</organism>
<dbReference type="OrthoDB" id="8178235at2"/>
<accession>A0A4V6PIY4</accession>
<dbReference type="Proteomes" id="UP000295554">
    <property type="component" value="Unassembled WGS sequence"/>
</dbReference>
<feature type="signal peptide" evidence="1">
    <location>
        <begin position="1"/>
        <end position="20"/>
    </location>
</feature>
<dbReference type="AlphaFoldDB" id="A0A4V6PIY4"/>
<comment type="caution">
    <text evidence="2">The sequence shown here is derived from an EMBL/GenBank/DDBJ whole genome shotgun (WGS) entry which is preliminary data.</text>
</comment>
<dbReference type="RefSeq" id="WP_133209110.1">
    <property type="nucleotide sequence ID" value="NZ_SMSE01000001.1"/>
</dbReference>
<keyword evidence="3" id="KW-1185">Reference proteome</keyword>
<name>A0A4V6PIY4_9GAMM</name>
<evidence type="ECO:0000313" key="3">
    <source>
        <dbReference type="Proteomes" id="UP000295554"/>
    </source>
</evidence>
<evidence type="ECO:0000256" key="1">
    <source>
        <dbReference type="SAM" id="SignalP"/>
    </source>
</evidence>
<sequence>MNRSCAALVCLVTLLSPVAAQQASGETIGLVITEWRHALYETPGGKEECPAGLTQGEMAQHQAMENSQELRETFGYFTNRGPNGEHSAYMPLLSEDLLPSPELQTRIGYGLNLDGTQTGEATNNSCRHEKFEGPEGTAVDNQLARVVGCTASWRTGGFASEFFKQEIVNFPLNRILIEISGVDSEENDSEVMVHIYKGLDGLSLGAGGTIPPFQNQRIDERYTRYMYETKGSITDGVLTTEPIQEAWFPIYWITTPAERLVRDMRLRLTLTKNGAEGILGGYEDLKIWWSAHSRGMGGAAASVGPHSNAWYYRAAHRYADGYPDPESGQCTAISAAYQINAVRALIAHPGSDDARMHNNSETASR</sequence>
<dbReference type="EMBL" id="SMSE01000001">
    <property type="protein sequence ID" value="TDG14945.1"/>
    <property type="molecule type" value="Genomic_DNA"/>
</dbReference>
<proteinExistence type="predicted"/>
<keyword evidence="1" id="KW-0732">Signal</keyword>
<feature type="chain" id="PRO_5020868530" evidence="1">
    <location>
        <begin position="21"/>
        <end position="365"/>
    </location>
</feature>